<protein>
    <submittedName>
        <fullName evidence="1">Unannotated protein</fullName>
    </submittedName>
</protein>
<dbReference type="Gene3D" id="3.40.50.300">
    <property type="entry name" value="P-loop containing nucleotide triphosphate hydrolases"/>
    <property type="match status" value="1"/>
</dbReference>
<evidence type="ECO:0000313" key="1">
    <source>
        <dbReference type="EMBL" id="CAB4585358.1"/>
    </source>
</evidence>
<gene>
    <name evidence="1" type="ORF">UFOPK1493_03368</name>
</gene>
<dbReference type="SUPFAM" id="SSF52540">
    <property type="entry name" value="P-loop containing nucleoside triphosphate hydrolases"/>
    <property type="match status" value="1"/>
</dbReference>
<name>A0A6J6FLK3_9ZZZZ</name>
<organism evidence="1">
    <name type="scientific">freshwater metagenome</name>
    <dbReference type="NCBI Taxonomy" id="449393"/>
    <lineage>
        <taxon>unclassified sequences</taxon>
        <taxon>metagenomes</taxon>
        <taxon>ecological metagenomes</taxon>
    </lineage>
</organism>
<reference evidence="1" key="1">
    <citation type="submission" date="2020-05" db="EMBL/GenBank/DDBJ databases">
        <authorList>
            <person name="Chiriac C."/>
            <person name="Salcher M."/>
            <person name="Ghai R."/>
            <person name="Kavagutti S V."/>
        </authorList>
    </citation>
    <scope>NUCLEOTIDE SEQUENCE</scope>
</reference>
<accession>A0A6J6FLK3</accession>
<dbReference type="EMBL" id="CAEZSR010000183">
    <property type="protein sequence ID" value="CAB4585358.1"/>
    <property type="molecule type" value="Genomic_DNA"/>
</dbReference>
<dbReference type="AlphaFoldDB" id="A0A6J6FLK3"/>
<sequence>MIVGVTSWRGTGATTTALGLAAAFVARGERPWLVEADPAGGVLAARLPRHTVQPGGLERVAFPDRRSSAHERFVAAATDVAGMRVVTAAGDPFRAWACHSPRAPWAPALRELDGPVVVDLGRMRGGAPHAAVLDQLDALLVLADADAVSVATTLEWAESMGRAAPVDAAMPVDLVCCCIVDAPTVLDRVGRVDVLAELGHRCAGWLPWDPAGARALHDLVPLGDRPFRRSGLAHGLAHLAADLVRRTDAEAAA</sequence>
<dbReference type="InterPro" id="IPR027417">
    <property type="entry name" value="P-loop_NTPase"/>
</dbReference>
<proteinExistence type="predicted"/>